<evidence type="ECO:0000313" key="2">
    <source>
        <dbReference type="Proteomes" id="UP001230986"/>
    </source>
</evidence>
<name>A0ABT7LZQ2_9CYAN</name>
<dbReference type="EMBL" id="JASVEJ010000031">
    <property type="protein sequence ID" value="MDL5057473.1"/>
    <property type="molecule type" value="Genomic_DNA"/>
</dbReference>
<organism evidence="1 2">
    <name type="scientific">Geitlerinema calcuttense NRMC-F 0142</name>
    <dbReference type="NCBI Taxonomy" id="2922238"/>
    <lineage>
        <taxon>Bacteria</taxon>
        <taxon>Bacillati</taxon>
        <taxon>Cyanobacteriota</taxon>
        <taxon>Cyanophyceae</taxon>
        <taxon>Geitlerinematales</taxon>
        <taxon>Geitlerinemataceae</taxon>
        <taxon>Geitlerinema</taxon>
    </lineage>
</organism>
<gene>
    <name evidence="1" type="ORF">QQ055_08380</name>
</gene>
<sequence>MTGCRFCALQKIVEDRPRPWGNDSCLIGAIRGSILCGNLRVIPSGVEAVRIAGVWGTQLLASGME</sequence>
<accession>A0ABT7LZQ2</accession>
<dbReference type="Proteomes" id="UP001230986">
    <property type="component" value="Unassembled WGS sequence"/>
</dbReference>
<evidence type="ECO:0000313" key="1">
    <source>
        <dbReference type="EMBL" id="MDL5057473.1"/>
    </source>
</evidence>
<reference evidence="1 2" key="1">
    <citation type="submission" date="2023-06" db="EMBL/GenBank/DDBJ databases">
        <title>Whole genome sequence of Oscillatoria calcuttensis NRMC-F 0142.</title>
        <authorList>
            <person name="Shakena Fathima T."/>
            <person name="Muralitharan G."/>
            <person name="Thajuddin N."/>
        </authorList>
    </citation>
    <scope>NUCLEOTIDE SEQUENCE [LARGE SCALE GENOMIC DNA]</scope>
    <source>
        <strain evidence="1 2">NRMC-F 0142</strain>
    </source>
</reference>
<dbReference type="RefSeq" id="WP_286004547.1">
    <property type="nucleotide sequence ID" value="NZ_JASVEJ010000031.1"/>
</dbReference>
<comment type="caution">
    <text evidence="1">The sequence shown here is derived from an EMBL/GenBank/DDBJ whole genome shotgun (WGS) entry which is preliminary data.</text>
</comment>
<keyword evidence="2" id="KW-1185">Reference proteome</keyword>
<protein>
    <submittedName>
        <fullName evidence="1">Uncharacterized protein</fullName>
    </submittedName>
</protein>
<proteinExistence type="predicted"/>